<gene>
    <name evidence="2" type="ORF">HA335_02890</name>
</gene>
<feature type="domain" description="Metallo-beta-lactamase" evidence="1">
    <location>
        <begin position="21"/>
        <end position="175"/>
    </location>
</feature>
<evidence type="ECO:0000313" key="2">
    <source>
        <dbReference type="EMBL" id="HII59519.1"/>
    </source>
</evidence>
<dbReference type="Pfam" id="PF00753">
    <property type="entry name" value="Lactamase_B"/>
    <property type="match status" value="1"/>
</dbReference>
<evidence type="ECO:0000313" key="3">
    <source>
        <dbReference type="Proteomes" id="UP000645676"/>
    </source>
</evidence>
<dbReference type="Proteomes" id="UP000645676">
    <property type="component" value="Unassembled WGS sequence"/>
</dbReference>
<dbReference type="Gene3D" id="3.60.15.10">
    <property type="entry name" value="Ribonuclease Z/Hydroxyacylglutathione hydrolase-like"/>
    <property type="match status" value="2"/>
</dbReference>
<dbReference type="CDD" id="cd07711">
    <property type="entry name" value="MBLAC1-like_MBL-fold"/>
    <property type="match status" value="1"/>
</dbReference>
<dbReference type="PANTHER" id="PTHR42951:SF18">
    <property type="entry name" value="METALLO-HYDROLASE MJ0296-RELATED"/>
    <property type="match status" value="1"/>
</dbReference>
<dbReference type="InterPro" id="IPR050855">
    <property type="entry name" value="NDM-1-like"/>
</dbReference>
<sequence>MIKLLYEGILIRENGIIKKASSSSTLIITDNNNIIVDTSTKDMENIIIKGLSELNLSPNDIDVVINTHLHYDHIENNPIFKNATFYASPKEFGFNDNFEDFKKFKDKEIEIIETPGHTYGSISVIYKDYVVVGDASPLKNNILKMIPPKLNVDEKLALESLKKIRKLRKNVITGHEGIVYKEKLL</sequence>
<organism evidence="2 3">
    <name type="scientific">Methanocaldococcus jannaschii</name>
    <dbReference type="NCBI Taxonomy" id="2190"/>
    <lineage>
        <taxon>Archaea</taxon>
        <taxon>Methanobacteriati</taxon>
        <taxon>Methanobacteriota</taxon>
        <taxon>Methanomada group</taxon>
        <taxon>Methanococci</taxon>
        <taxon>Methanococcales</taxon>
        <taxon>Methanocaldococcaceae</taxon>
        <taxon>Methanocaldococcus</taxon>
    </lineage>
</organism>
<accession>A0A832T5Q0</accession>
<dbReference type="EMBL" id="DUJR01000014">
    <property type="protein sequence ID" value="HII59519.1"/>
    <property type="molecule type" value="Genomic_DNA"/>
</dbReference>
<dbReference type="InterPro" id="IPR001279">
    <property type="entry name" value="Metallo-B-lactamas"/>
</dbReference>
<evidence type="ECO:0000259" key="1">
    <source>
        <dbReference type="SMART" id="SM00849"/>
    </source>
</evidence>
<dbReference type="SUPFAM" id="SSF56281">
    <property type="entry name" value="Metallo-hydrolase/oxidoreductase"/>
    <property type="match status" value="1"/>
</dbReference>
<dbReference type="InterPro" id="IPR036866">
    <property type="entry name" value="RibonucZ/Hydroxyglut_hydro"/>
</dbReference>
<dbReference type="PANTHER" id="PTHR42951">
    <property type="entry name" value="METALLO-BETA-LACTAMASE DOMAIN-CONTAINING"/>
    <property type="match status" value="1"/>
</dbReference>
<dbReference type="SMART" id="SM00849">
    <property type="entry name" value="Lactamase_B"/>
    <property type="match status" value="1"/>
</dbReference>
<dbReference type="AlphaFoldDB" id="A0A832T5Q0"/>
<protein>
    <submittedName>
        <fullName evidence="2">MBL fold metallo-hydrolase</fullName>
    </submittedName>
</protein>
<proteinExistence type="predicted"/>
<dbReference type="RefSeq" id="WP_064496456.1">
    <property type="nucleotide sequence ID" value="NC_000909.1"/>
</dbReference>
<keyword evidence="2" id="KW-0378">Hydrolase</keyword>
<name>A0A832T5Q0_9EURY</name>
<reference evidence="2" key="1">
    <citation type="journal article" date="2020" name="bioRxiv">
        <title>A rank-normalized archaeal taxonomy based on genome phylogeny resolves widespread incomplete and uneven classifications.</title>
        <authorList>
            <person name="Rinke C."/>
            <person name="Chuvochina M."/>
            <person name="Mussig A.J."/>
            <person name="Chaumeil P.-A."/>
            <person name="Waite D.W."/>
            <person name="Whitman W.B."/>
            <person name="Parks D.H."/>
            <person name="Hugenholtz P."/>
        </authorList>
    </citation>
    <scope>NUCLEOTIDE SEQUENCE</scope>
    <source>
        <strain evidence="2">UBA8849</strain>
    </source>
</reference>
<dbReference type="GO" id="GO:0016787">
    <property type="term" value="F:hydrolase activity"/>
    <property type="evidence" value="ECO:0007669"/>
    <property type="project" value="UniProtKB-KW"/>
</dbReference>
<comment type="caution">
    <text evidence="2">The sequence shown here is derived from an EMBL/GenBank/DDBJ whole genome shotgun (WGS) entry which is preliminary data.</text>
</comment>